<keyword evidence="5 9" id="KW-1133">Transmembrane helix</keyword>
<evidence type="ECO:0000256" key="6">
    <source>
        <dbReference type="ARBA" id="ARBA00023136"/>
    </source>
</evidence>
<dbReference type="InterPro" id="IPR042855">
    <property type="entry name" value="V_SNARE_CC"/>
</dbReference>
<organism evidence="12 13">
    <name type="scientific">Tritrichomonas foetus</name>
    <dbReference type="NCBI Taxonomy" id="1144522"/>
    <lineage>
        <taxon>Eukaryota</taxon>
        <taxon>Metamonada</taxon>
        <taxon>Parabasalia</taxon>
        <taxon>Tritrichomonadida</taxon>
        <taxon>Tritrichomonadidae</taxon>
        <taxon>Tritrichomonas</taxon>
    </lineage>
</organism>
<dbReference type="SUPFAM" id="SSF58038">
    <property type="entry name" value="SNARE fusion complex"/>
    <property type="match status" value="1"/>
</dbReference>
<comment type="subcellular location">
    <subcellularLocation>
        <location evidence="7">Endomembrane system</location>
        <topology evidence="7">Single-pass type IV membrane protein</topology>
    </subcellularLocation>
</comment>
<evidence type="ECO:0000313" key="12">
    <source>
        <dbReference type="EMBL" id="OHS94705.1"/>
    </source>
</evidence>
<dbReference type="InterPro" id="IPR001388">
    <property type="entry name" value="Synaptobrevin-like"/>
</dbReference>
<dbReference type="Proteomes" id="UP000179807">
    <property type="component" value="Unassembled WGS sequence"/>
</dbReference>
<evidence type="ECO:0000256" key="8">
    <source>
        <dbReference type="PROSITE-ProRule" id="PRU00290"/>
    </source>
</evidence>
<keyword evidence="6 9" id="KW-0472">Membrane</keyword>
<keyword evidence="8" id="KW-0175">Coiled coil</keyword>
<dbReference type="VEuPathDB" id="TrichDB:TRFO_39109"/>
<dbReference type="GO" id="GO:0016192">
    <property type="term" value="P:vesicle-mediated transport"/>
    <property type="evidence" value="ECO:0007669"/>
    <property type="project" value="InterPro"/>
</dbReference>
<evidence type="ECO:0000313" key="13">
    <source>
        <dbReference type="Proteomes" id="UP000179807"/>
    </source>
</evidence>
<name>A0A1J4J7R3_9EUKA</name>
<dbReference type="Gene3D" id="3.30.450.50">
    <property type="entry name" value="Longin domain"/>
    <property type="match status" value="1"/>
</dbReference>
<dbReference type="AlphaFoldDB" id="A0A1J4J7R3"/>
<dbReference type="PANTHER" id="PTHR21136:SF168">
    <property type="entry name" value="VESICLE-ASSOCIATED MEMBRANE PROTEIN 9"/>
    <property type="match status" value="1"/>
</dbReference>
<dbReference type="OrthoDB" id="1638411at2759"/>
<dbReference type="GeneID" id="94847155"/>
<feature type="domain" description="V-SNARE coiled-coil homology" evidence="11">
    <location>
        <begin position="125"/>
        <end position="185"/>
    </location>
</feature>
<keyword evidence="3 9" id="KW-0812">Transmembrane</keyword>
<keyword evidence="13" id="KW-1185">Reference proteome</keyword>
<comment type="caution">
    <text evidence="12">The sequence shown here is derived from an EMBL/GenBank/DDBJ whole genome shotgun (WGS) entry which is preliminary data.</text>
</comment>
<dbReference type="Pfam" id="PF13774">
    <property type="entry name" value="Longin"/>
    <property type="match status" value="1"/>
</dbReference>
<reference evidence="12" key="1">
    <citation type="submission" date="2016-10" db="EMBL/GenBank/DDBJ databases">
        <authorList>
            <person name="Benchimol M."/>
            <person name="Almeida L.G."/>
            <person name="Vasconcelos A.T."/>
            <person name="Perreira-Neves A."/>
            <person name="Rosa I.A."/>
            <person name="Tasca T."/>
            <person name="Bogo M.R."/>
            <person name="de Souza W."/>
        </authorList>
    </citation>
    <scope>NUCLEOTIDE SEQUENCE [LARGE SCALE GENOMIC DNA]</scope>
    <source>
        <strain evidence="12">K</strain>
    </source>
</reference>
<dbReference type="PRINTS" id="PR00219">
    <property type="entry name" value="SYNAPTOBREVN"/>
</dbReference>
<dbReference type="Pfam" id="PF00957">
    <property type="entry name" value="Synaptobrevin"/>
    <property type="match status" value="1"/>
</dbReference>
<dbReference type="CDD" id="cd15843">
    <property type="entry name" value="R-SNARE"/>
    <property type="match status" value="1"/>
</dbReference>
<accession>A0A1J4J7R3</accession>
<evidence type="ECO:0000256" key="3">
    <source>
        <dbReference type="ARBA" id="ARBA00022692"/>
    </source>
</evidence>
<dbReference type="GO" id="GO:0012505">
    <property type="term" value="C:endomembrane system"/>
    <property type="evidence" value="ECO:0007669"/>
    <property type="project" value="UniProtKB-SubCell"/>
</dbReference>
<keyword evidence="2" id="KW-0813">Transport</keyword>
<dbReference type="GO" id="GO:0016020">
    <property type="term" value="C:membrane"/>
    <property type="evidence" value="ECO:0007669"/>
    <property type="project" value="InterPro"/>
</dbReference>
<evidence type="ECO:0000256" key="4">
    <source>
        <dbReference type="ARBA" id="ARBA00022927"/>
    </source>
</evidence>
<dbReference type="PROSITE" id="PS50859">
    <property type="entry name" value="LONGIN"/>
    <property type="match status" value="1"/>
</dbReference>
<evidence type="ECO:0000256" key="1">
    <source>
        <dbReference type="ARBA" id="ARBA00008025"/>
    </source>
</evidence>
<evidence type="ECO:0000256" key="2">
    <source>
        <dbReference type="ARBA" id="ARBA00022448"/>
    </source>
</evidence>
<evidence type="ECO:0000256" key="7">
    <source>
        <dbReference type="ARBA" id="ARBA00046280"/>
    </source>
</evidence>
<dbReference type="RefSeq" id="XP_068347842.1">
    <property type="nucleotide sequence ID" value="XM_068512451.1"/>
</dbReference>
<dbReference type="SUPFAM" id="SSF64356">
    <property type="entry name" value="SNARE-like"/>
    <property type="match status" value="1"/>
</dbReference>
<dbReference type="InterPro" id="IPR011012">
    <property type="entry name" value="Longin-like_dom_sf"/>
</dbReference>
<protein>
    <submittedName>
        <fullName evidence="12">Vesicle-associated membrane protein 726</fullName>
    </submittedName>
</protein>
<dbReference type="Gene3D" id="1.20.5.110">
    <property type="match status" value="1"/>
</dbReference>
<comment type="similarity">
    <text evidence="1">Belongs to the synaptobrevin family.</text>
</comment>
<dbReference type="InterPro" id="IPR051097">
    <property type="entry name" value="Synaptobrevin-like_transport"/>
</dbReference>
<keyword evidence="4" id="KW-0653">Protein transport</keyword>
<dbReference type="EMBL" id="MLAK01001296">
    <property type="protein sequence ID" value="OHS94705.1"/>
    <property type="molecule type" value="Genomic_DNA"/>
</dbReference>
<sequence>MTFVYATVLRDKTPLAEYPLGKPEFSSAAASILSQITIESPRFTAQQANYLFTTMFDTDGITYVCVSDKTLDARIRNTFINELQREWRLKYGSSCSSFAAHEKDAEFGAVIERVMNNYNDERTRKLNIIKENLTEAQNEMSKNMEVVFDRDSKLMVMSDKADEVADQSQLFYQGATDLRRKMCWQKYKNIVLIVVVVVIVLIVLIIAYSLKSSKKDDKDK</sequence>
<feature type="domain" description="Longin" evidence="10">
    <location>
        <begin position="3"/>
        <end position="111"/>
    </location>
</feature>
<evidence type="ECO:0000259" key="11">
    <source>
        <dbReference type="PROSITE" id="PS50892"/>
    </source>
</evidence>
<feature type="transmembrane region" description="Helical" evidence="9">
    <location>
        <begin position="189"/>
        <end position="210"/>
    </location>
</feature>
<dbReference type="PANTHER" id="PTHR21136">
    <property type="entry name" value="SNARE PROTEINS"/>
    <property type="match status" value="1"/>
</dbReference>
<evidence type="ECO:0000256" key="5">
    <source>
        <dbReference type="ARBA" id="ARBA00022989"/>
    </source>
</evidence>
<evidence type="ECO:0000256" key="9">
    <source>
        <dbReference type="SAM" id="Phobius"/>
    </source>
</evidence>
<proteinExistence type="inferred from homology"/>
<dbReference type="InterPro" id="IPR010908">
    <property type="entry name" value="Longin_dom"/>
</dbReference>
<dbReference type="PROSITE" id="PS50892">
    <property type="entry name" value="V_SNARE"/>
    <property type="match status" value="1"/>
</dbReference>
<dbReference type="SMART" id="SM01270">
    <property type="entry name" value="Longin"/>
    <property type="match status" value="1"/>
</dbReference>
<gene>
    <name evidence="12" type="ORF">TRFO_39109</name>
</gene>
<dbReference type="CDD" id="cd14824">
    <property type="entry name" value="Longin"/>
    <property type="match status" value="1"/>
</dbReference>
<dbReference type="GO" id="GO:0015031">
    <property type="term" value="P:protein transport"/>
    <property type="evidence" value="ECO:0007669"/>
    <property type="project" value="UniProtKB-KW"/>
</dbReference>
<evidence type="ECO:0000259" key="10">
    <source>
        <dbReference type="PROSITE" id="PS50859"/>
    </source>
</evidence>
<dbReference type="GO" id="GO:0005737">
    <property type="term" value="C:cytoplasm"/>
    <property type="evidence" value="ECO:0007669"/>
    <property type="project" value="UniProtKB-ARBA"/>
</dbReference>